<dbReference type="SUPFAM" id="SSF52540">
    <property type="entry name" value="P-loop containing nucleoside triphosphate hydrolases"/>
    <property type="match status" value="2"/>
</dbReference>
<dbReference type="AlphaFoldDB" id="A0A410FTY8"/>
<sequence>MHISIEGLPALGKSEILSVLRLYYPRRVTVLPELVKEVAEKEGIDLFRQRERLSSAIWSAVPVRERIIADALRAGSVVIEESHLGVHAAYAAAVRDQPFLQEFRRREAGLRWPTLFLRLTAPISVSLTRQAARGDPRYAVPADVLTQMLAALDRWHAERRSDLRAIDADRPPAEVLADLTAAAGLAYPLRPSGAVLPYLLLLGRPAAGKSKLIRFLMNLPTEERAHDYHLGSPRVVDDFPILWQMFVDDDLWEEVGRGRLHSRRAAENYAVAHDSLWPFLICKLREELRRRGARPGETVIVEFARGGPTAYRDALPLLSPEILNQAAVLYIDVPFEESWRRNLARYDRARRAGILTHSVPREEMERTYASDDWAALAPAGDGYVSAGWVRIPYVTVHNVPEPTTHDDFVRRFRPALSRLWELARAR</sequence>
<evidence type="ECO:0000313" key="1">
    <source>
        <dbReference type="EMBL" id="QAA76565.1"/>
    </source>
</evidence>
<reference evidence="2" key="1">
    <citation type="submission" date="2018-12" db="EMBL/GenBank/DDBJ databases">
        <title>Complete genome sequence of an uncultured bacterium of the candidate phylum Bipolaricaulota.</title>
        <authorList>
            <person name="Kadnikov V.V."/>
            <person name="Mardanov A.V."/>
            <person name="Beletsky A.V."/>
            <person name="Frank Y.A."/>
            <person name="Karnachuk O.V."/>
            <person name="Ravin N.V."/>
        </authorList>
    </citation>
    <scope>NUCLEOTIDE SEQUENCE [LARGE SCALE GENOMIC DNA]</scope>
</reference>
<accession>A0A410FTY8</accession>
<gene>
    <name evidence="1" type="ORF">BIP78_0799</name>
</gene>
<dbReference type="Gene3D" id="3.40.50.300">
    <property type="entry name" value="P-loop containing nucleotide triphosphate hydrolases"/>
    <property type="match status" value="2"/>
</dbReference>
<evidence type="ECO:0000313" key="2">
    <source>
        <dbReference type="Proteomes" id="UP000287233"/>
    </source>
</evidence>
<dbReference type="KEGG" id="bih:BIP78_0799"/>
<name>A0A410FTY8_BIPS1</name>
<dbReference type="EMBL" id="CP034928">
    <property type="protein sequence ID" value="QAA76565.1"/>
    <property type="molecule type" value="Genomic_DNA"/>
</dbReference>
<protein>
    <submittedName>
        <fullName evidence="1">Uncharacterized protein</fullName>
    </submittedName>
</protein>
<dbReference type="InterPro" id="IPR027417">
    <property type="entry name" value="P-loop_NTPase"/>
</dbReference>
<organism evidence="1 2">
    <name type="scientific">Bipolaricaulis sibiricus</name>
    <dbReference type="NCBI Taxonomy" id="2501609"/>
    <lineage>
        <taxon>Bacteria</taxon>
        <taxon>Candidatus Bipolaricaulota</taxon>
        <taxon>Candidatus Bipolaricaulia</taxon>
        <taxon>Candidatus Bipolaricaulales</taxon>
        <taxon>Candidatus Bipolaricaulaceae</taxon>
        <taxon>Candidatus Bipolaricaulis</taxon>
    </lineage>
</organism>
<dbReference type="Proteomes" id="UP000287233">
    <property type="component" value="Chromosome"/>
</dbReference>
<proteinExistence type="predicted"/>